<protein>
    <submittedName>
        <fullName evidence="4">Uncharacterized protein</fullName>
    </submittedName>
</protein>
<name>A0A9D3M2C8_ANGAN</name>
<feature type="chain" id="PRO_5039586573" evidence="3">
    <location>
        <begin position="20"/>
        <end position="198"/>
    </location>
</feature>
<accession>A0A9D3M2C8</accession>
<proteinExistence type="predicted"/>
<evidence type="ECO:0000313" key="4">
    <source>
        <dbReference type="EMBL" id="KAG5841295.1"/>
    </source>
</evidence>
<comment type="caution">
    <text evidence="4">The sequence shown here is derived from an EMBL/GenBank/DDBJ whole genome shotgun (WGS) entry which is preliminary data.</text>
</comment>
<sequence>MWKFSTVLLLLALPPTVNSNETPTPRMCAVCLEKDCANGVRRIYLAGSDTPVWVKANSPTEIQTCSMENLKPACADLNLPPSSTPSPVTKTPIHNTLTPAAPNISVADNKDSGSGSRIGIGGGIGIFFGIVIVIVIVILIGVLIWKRKSRGQGQDRVPAHDPEHRNENTMEMQRLNVEDANENVNGVHREDDSVGTAG</sequence>
<feature type="region of interest" description="Disordered" evidence="1">
    <location>
        <begin position="179"/>
        <end position="198"/>
    </location>
</feature>
<evidence type="ECO:0000256" key="2">
    <source>
        <dbReference type="SAM" id="Phobius"/>
    </source>
</evidence>
<feature type="transmembrane region" description="Helical" evidence="2">
    <location>
        <begin position="118"/>
        <end position="145"/>
    </location>
</feature>
<evidence type="ECO:0000256" key="1">
    <source>
        <dbReference type="SAM" id="MobiDB-lite"/>
    </source>
</evidence>
<keyword evidence="2" id="KW-1133">Transmembrane helix</keyword>
<feature type="signal peptide" evidence="3">
    <location>
        <begin position="1"/>
        <end position="19"/>
    </location>
</feature>
<dbReference type="EMBL" id="JAFIRN010000010">
    <property type="protein sequence ID" value="KAG5841295.1"/>
    <property type="molecule type" value="Genomic_DNA"/>
</dbReference>
<evidence type="ECO:0000313" key="5">
    <source>
        <dbReference type="Proteomes" id="UP001044222"/>
    </source>
</evidence>
<keyword evidence="5" id="KW-1185">Reference proteome</keyword>
<organism evidence="4 5">
    <name type="scientific">Anguilla anguilla</name>
    <name type="common">European freshwater eel</name>
    <name type="synonym">Muraena anguilla</name>
    <dbReference type="NCBI Taxonomy" id="7936"/>
    <lineage>
        <taxon>Eukaryota</taxon>
        <taxon>Metazoa</taxon>
        <taxon>Chordata</taxon>
        <taxon>Craniata</taxon>
        <taxon>Vertebrata</taxon>
        <taxon>Euteleostomi</taxon>
        <taxon>Actinopterygii</taxon>
        <taxon>Neopterygii</taxon>
        <taxon>Teleostei</taxon>
        <taxon>Anguilliformes</taxon>
        <taxon>Anguillidae</taxon>
        <taxon>Anguilla</taxon>
    </lineage>
</organism>
<evidence type="ECO:0000256" key="3">
    <source>
        <dbReference type="SAM" id="SignalP"/>
    </source>
</evidence>
<dbReference type="AlphaFoldDB" id="A0A9D3M2C8"/>
<reference evidence="4" key="1">
    <citation type="submission" date="2021-01" db="EMBL/GenBank/DDBJ databases">
        <title>A chromosome-scale assembly of European eel, Anguilla anguilla.</title>
        <authorList>
            <person name="Henkel C."/>
            <person name="Jong-Raadsen S.A."/>
            <person name="Dufour S."/>
            <person name="Weltzien F.-A."/>
            <person name="Palstra A.P."/>
            <person name="Pelster B."/>
            <person name="Spaink H.P."/>
            <person name="Van Den Thillart G.E."/>
            <person name="Jansen H."/>
            <person name="Zahm M."/>
            <person name="Klopp C."/>
            <person name="Cedric C."/>
            <person name="Louis A."/>
            <person name="Berthelot C."/>
            <person name="Parey E."/>
            <person name="Roest Crollius H."/>
            <person name="Montfort J."/>
            <person name="Robinson-Rechavi M."/>
            <person name="Bucao C."/>
            <person name="Bouchez O."/>
            <person name="Gislard M."/>
            <person name="Lluch J."/>
            <person name="Milhes M."/>
            <person name="Lampietro C."/>
            <person name="Lopez Roques C."/>
            <person name="Donnadieu C."/>
            <person name="Braasch I."/>
            <person name="Desvignes T."/>
            <person name="Postlethwait J."/>
            <person name="Bobe J."/>
            <person name="Guiguen Y."/>
            <person name="Dirks R."/>
        </authorList>
    </citation>
    <scope>NUCLEOTIDE SEQUENCE</scope>
    <source>
        <strain evidence="4">Tag_6206</strain>
        <tissue evidence="4">Liver</tissue>
    </source>
</reference>
<dbReference type="Proteomes" id="UP001044222">
    <property type="component" value="Chromosome 10"/>
</dbReference>
<keyword evidence="3" id="KW-0732">Signal</keyword>
<keyword evidence="2" id="KW-0472">Membrane</keyword>
<keyword evidence="2" id="KW-0812">Transmembrane</keyword>
<gene>
    <name evidence="4" type="ORF">ANANG_G00198040</name>
</gene>